<evidence type="ECO:0000313" key="4">
    <source>
        <dbReference type="Proteomes" id="UP000264800"/>
    </source>
</evidence>
<organism evidence="3 4">
    <name type="scientific">Kryptolebias marmoratus</name>
    <name type="common">Mangrove killifish</name>
    <name type="synonym">Rivulus marmoratus</name>
    <dbReference type="NCBI Taxonomy" id="37003"/>
    <lineage>
        <taxon>Eukaryota</taxon>
        <taxon>Metazoa</taxon>
        <taxon>Chordata</taxon>
        <taxon>Craniata</taxon>
        <taxon>Vertebrata</taxon>
        <taxon>Euteleostomi</taxon>
        <taxon>Actinopterygii</taxon>
        <taxon>Neopterygii</taxon>
        <taxon>Teleostei</taxon>
        <taxon>Neoteleostei</taxon>
        <taxon>Acanthomorphata</taxon>
        <taxon>Ovalentaria</taxon>
        <taxon>Atherinomorphae</taxon>
        <taxon>Cyprinodontiformes</taxon>
        <taxon>Rivulidae</taxon>
        <taxon>Kryptolebias</taxon>
    </lineage>
</organism>
<dbReference type="SUPFAM" id="SSF52540">
    <property type="entry name" value="P-loop containing nucleoside triphosphate hydrolases"/>
    <property type="match status" value="1"/>
</dbReference>
<dbReference type="Ensembl" id="ENSKMAT00000002130.1">
    <property type="protein sequence ID" value="ENSKMAP00000002082.1"/>
    <property type="gene ID" value="ENSKMAG00000001568.1"/>
</dbReference>
<proteinExistence type="predicted"/>
<dbReference type="GO" id="GO:0005737">
    <property type="term" value="C:cytoplasm"/>
    <property type="evidence" value="ECO:0007669"/>
    <property type="project" value="UniProtKB-ARBA"/>
</dbReference>
<dbReference type="GO" id="GO:0007288">
    <property type="term" value="P:sperm axoneme assembly"/>
    <property type="evidence" value="ECO:0007669"/>
    <property type="project" value="TreeGrafter"/>
</dbReference>
<dbReference type="Gene3D" id="1.10.418.10">
    <property type="entry name" value="Calponin-like domain"/>
    <property type="match status" value="1"/>
</dbReference>
<dbReference type="Pfam" id="PF22946">
    <property type="entry name" value="SPEF2_D5"/>
    <property type="match status" value="1"/>
</dbReference>
<name>A0A3Q3EJF0_KRYMA</name>
<dbReference type="Proteomes" id="UP000264800">
    <property type="component" value="Unplaced"/>
</dbReference>
<dbReference type="AlphaFoldDB" id="A0A3Q3EJF0"/>
<dbReference type="InterPro" id="IPR027417">
    <property type="entry name" value="P-loop_NTPase"/>
</dbReference>
<dbReference type="PANTHER" id="PTHR14919">
    <property type="entry name" value="KPL2-RELATED"/>
    <property type="match status" value="1"/>
</dbReference>
<reference evidence="3" key="1">
    <citation type="submission" date="2025-08" db="UniProtKB">
        <authorList>
            <consortium name="Ensembl"/>
        </authorList>
    </citation>
    <scope>IDENTIFICATION</scope>
</reference>
<dbReference type="SUPFAM" id="SSF47576">
    <property type="entry name" value="Calponin-homology domain, CH-domain"/>
    <property type="match status" value="1"/>
</dbReference>
<dbReference type="GeneTree" id="ENSGT00390000008160"/>
<evidence type="ECO:0000259" key="2">
    <source>
        <dbReference type="PROSITE" id="PS50021"/>
    </source>
</evidence>
<dbReference type="InterPro" id="IPR054517">
    <property type="entry name" value="SPEF2_D5"/>
</dbReference>
<protein>
    <recommendedName>
        <fullName evidence="2">Calponin-homology (CH) domain-containing protein</fullName>
    </recommendedName>
</protein>
<dbReference type="GO" id="GO:0002177">
    <property type="term" value="C:manchette"/>
    <property type="evidence" value="ECO:0007669"/>
    <property type="project" value="TreeGrafter"/>
</dbReference>
<dbReference type="Pfam" id="PF06294">
    <property type="entry name" value="CH_2"/>
    <property type="match status" value="1"/>
</dbReference>
<dbReference type="InterPro" id="IPR052634">
    <property type="entry name" value="Sperm_flagellar-bone_growth"/>
</dbReference>
<dbReference type="PANTHER" id="PTHR14919:SF0">
    <property type="entry name" value="SPERM FLAGELLAR PROTEIN 2"/>
    <property type="match status" value="1"/>
</dbReference>
<sequence>MSDILCKWLNQELKLSKTLDPRNFAKDFSNGYLIGEILHKYQMQTDFNMFLKRDTSISKVNNFTRLEPTLKLLGISFDINTAQDLMQEKEGVAAHLLYQLYVSLEKRKKAEISRTMMEINQPPGRALLHKKEHEIFSYRLPQVVRRDSDMKLHKIAQQFEDKCQQVIDRSMETQPIQQKRPLKVHDKKRMESREKVLKNFQSKNICPLFHDCSLDSIEQDCEGLGSEQKLILQSNSEYIREIRRRLKENEMTYEQRRKRVDRFLVEQFMALEAQQEVQREEQMVRRLTRQTKQEQRLAAQLMQIRRQKEVILENRLFREQQHQQRREKDFQEALDREAVLAQQAKLAREEDIKKELELSNRIAAERSLSRHKKHFEICKDILGQIVDLATKIGEYRQLTENLIPKKLMKEWKESFFRSLPLYEPRSQPEYELSTSQDPAELKKQKILNNLDYDEYSNMVGEWAWPKEATETKLPPSPSNILVHVVQRLEKIVYPPVIKSSSPSFAHTPIKACILGKFCSGKTTCLAKIAEGIKCKQVFSEKIYAVTEKLMLSMCFIVSVCKEKCNFFTFFHMAFIQLPTCATQGVTAEIDMRKENTIPDELLVDVMVKAISQIPAQSGWILDGFPYNITQAHLLEKALGGFVDEVNETVSKTTNLAADPEPPKPSPRPAPVLDLALLLDISDECVVRRAYSHGGIPQICMLITTFQDACPELEKWFGENQNILARVSADVDEGELYSVVESILKQVIQKRHEDCHLVASPTPPPRPPPFENPLRSTPTIAQLESLYHQLRNIAPSGADKEQN</sequence>
<dbReference type="InterPro" id="IPR036872">
    <property type="entry name" value="CH_dom_sf"/>
</dbReference>
<dbReference type="InterPro" id="IPR001715">
    <property type="entry name" value="CH_dom"/>
</dbReference>
<reference evidence="3" key="2">
    <citation type="submission" date="2025-09" db="UniProtKB">
        <authorList>
            <consortium name="Ensembl"/>
        </authorList>
    </citation>
    <scope>IDENTIFICATION</scope>
</reference>
<keyword evidence="1" id="KW-0175">Coiled coil</keyword>
<dbReference type="OMA" id="GELCMLQ"/>
<evidence type="ECO:0000313" key="3">
    <source>
        <dbReference type="Ensembl" id="ENSKMAP00000002082.1"/>
    </source>
</evidence>
<keyword evidence="4" id="KW-1185">Reference proteome</keyword>
<dbReference type="Gene3D" id="3.40.50.300">
    <property type="entry name" value="P-loop containing nucleotide triphosphate hydrolases"/>
    <property type="match status" value="1"/>
</dbReference>
<dbReference type="STRING" id="37003.ENSKMAP00000002082"/>
<dbReference type="GO" id="GO:0097225">
    <property type="term" value="C:sperm midpiece"/>
    <property type="evidence" value="ECO:0007669"/>
    <property type="project" value="TreeGrafter"/>
</dbReference>
<feature type="coiled-coil region" evidence="1">
    <location>
        <begin position="270"/>
        <end position="297"/>
    </location>
</feature>
<evidence type="ECO:0000256" key="1">
    <source>
        <dbReference type="SAM" id="Coils"/>
    </source>
</evidence>
<dbReference type="Pfam" id="PF00406">
    <property type="entry name" value="ADK"/>
    <property type="match status" value="1"/>
</dbReference>
<accession>A0A3Q3EJF0</accession>
<dbReference type="PROSITE" id="PS50021">
    <property type="entry name" value="CH"/>
    <property type="match status" value="1"/>
</dbReference>
<dbReference type="InterPro" id="IPR010441">
    <property type="entry name" value="CH_2"/>
</dbReference>
<feature type="domain" description="Calponin-homology (CH)" evidence="2">
    <location>
        <begin position="1"/>
        <end position="105"/>
    </location>
</feature>